<dbReference type="InterPro" id="IPR027417">
    <property type="entry name" value="P-loop_NTPase"/>
</dbReference>
<dbReference type="SUPFAM" id="SSF52540">
    <property type="entry name" value="P-loop containing nucleoside triphosphate hydrolases"/>
    <property type="match status" value="1"/>
</dbReference>
<keyword evidence="3" id="KW-1185">Reference proteome</keyword>
<evidence type="ECO:0000313" key="2">
    <source>
        <dbReference type="EMBL" id="KOF04175.1"/>
    </source>
</evidence>
<dbReference type="EMBL" id="JSVA01000004">
    <property type="protein sequence ID" value="KOF04175.1"/>
    <property type="molecule type" value="Genomic_DNA"/>
</dbReference>
<feature type="coiled-coil region" evidence="1">
    <location>
        <begin position="603"/>
        <end position="637"/>
    </location>
</feature>
<dbReference type="CDD" id="cd00267">
    <property type="entry name" value="ABC_ATPase"/>
    <property type="match status" value="1"/>
</dbReference>
<dbReference type="Proteomes" id="UP000036908">
    <property type="component" value="Unassembled WGS sequence"/>
</dbReference>
<protein>
    <submittedName>
        <fullName evidence="2">Uncharacterized protein</fullName>
    </submittedName>
</protein>
<organism evidence="2 3">
    <name type="scientific">Roseivirga seohaensis subsp. aquiponti</name>
    <dbReference type="NCBI Taxonomy" id="1566026"/>
    <lineage>
        <taxon>Bacteria</taxon>
        <taxon>Pseudomonadati</taxon>
        <taxon>Bacteroidota</taxon>
        <taxon>Cytophagia</taxon>
        <taxon>Cytophagales</taxon>
        <taxon>Roseivirgaceae</taxon>
        <taxon>Roseivirga</taxon>
    </lineage>
</organism>
<feature type="coiled-coil region" evidence="1">
    <location>
        <begin position="326"/>
        <end position="422"/>
    </location>
</feature>
<dbReference type="PATRIC" id="fig|1566026.4.peg.2602"/>
<evidence type="ECO:0000313" key="3">
    <source>
        <dbReference type="Proteomes" id="UP000036908"/>
    </source>
</evidence>
<reference evidence="3" key="1">
    <citation type="submission" date="2014-11" db="EMBL/GenBank/DDBJ databases">
        <title>Genome sequencing of Roseivirga sp. D-25.</title>
        <authorList>
            <person name="Selvaratnam C."/>
            <person name="Thevarajoo S."/>
            <person name="Goh K.M."/>
            <person name="Eee R."/>
            <person name="Chan K.-G."/>
            <person name="Chong C.S."/>
        </authorList>
    </citation>
    <scope>NUCLEOTIDE SEQUENCE [LARGE SCALE GENOMIC DNA]</scope>
    <source>
        <strain evidence="3">D-25</strain>
    </source>
</reference>
<name>A0A0L8APM7_9BACT</name>
<gene>
    <name evidence="2" type="ORF">OB69_04140</name>
</gene>
<feature type="coiled-coil region" evidence="1">
    <location>
        <begin position="467"/>
        <end position="576"/>
    </location>
</feature>
<comment type="caution">
    <text evidence="2">The sequence shown here is derived from an EMBL/GenBank/DDBJ whole genome shotgun (WGS) entry which is preliminary data.</text>
</comment>
<keyword evidence="1" id="KW-0175">Coiled coil</keyword>
<accession>A0A0L8APM7</accession>
<proteinExistence type="predicted"/>
<evidence type="ECO:0000256" key="1">
    <source>
        <dbReference type="SAM" id="Coils"/>
    </source>
</evidence>
<sequence>MLMLHRIVLFNSAIYAKADILISDANSVQIVGPNNIGKSTLIYALNFLYIIDGNKMVFSGKRKGDLTTINHYFPTLNKSFIVFEIYKRKYYCILIKKNTEGKLEYYKIDSTFQEAHYIRQHDSSDALLNFDEIIANFTTSGVDWKKFTHKREVFGFVYQKGKRNDGVVWINDQVTQDAGGLSNNFSMIYRYLINPEMIDNQTLKESLIIADNRENEKVQFTRRNQQDIKYLLKINHELKVIKSITGDFESFKKLVDNYWGKRQILAELRYAFEQRYILDYSQLEEKRIRDKQEHERLKKELTEYLNPTLQQHSKDLGKLETDLGYKSKELLELESQLERIRQYEDKPFLEQMLENLDKQRRDIEGNITYLENRQLKPEDLKHKITKADEEIERLSAQINNYANQLIHALADQQANKEKLNAILSDRITGASKDLVQQKITKIEDVMAMFDGKIRLPSDLKAKPIPSLDELKARHKELEQERKTNRKLLPLAEDIETTNKKLRQILDKIEEANRKTGAIDKLPELKIQQELLQKLMDELKTSKEETEKAIKLTQEKIERANDAVELLAETISNTTNRIGTIQNWKQEVEGLDTPATEYTSEDNLDTLYKRIKTTEAEQNKLRERKNSLFAELKNKTERTEADEQDFIRYMDSEILSLRDKEKSIEGLLKSISNQFAVPCKTLYQRFEEFKAFVVNQFNSKLRKIRISDIEGLHIEITDNERLIVDVMKIMRITDITNATLFDDQSENLNTLNEYLDTQKTIAFPDLFDIKLHLNSKGEHKVVDLKSQIESDGTNRMIRLVIILSIINRLVVDDADNKVILFIDEIGTIDEANRYEVLNFCKENGFVPISAAPLHPYDGFDRYYLIRNSSGKLVVSEKNGNVITAKRTSV</sequence>
<dbReference type="AlphaFoldDB" id="A0A0L8APM7"/>